<dbReference type="AlphaFoldDB" id="A0A0F8XWI0"/>
<feature type="domain" description="Glycosyltransferase 61 catalytic" evidence="1">
    <location>
        <begin position="100"/>
        <end position="268"/>
    </location>
</feature>
<dbReference type="Pfam" id="PF04577">
    <property type="entry name" value="Glyco_transf_61"/>
    <property type="match status" value="1"/>
</dbReference>
<sequence>MKHINIELDYLNEDIACSKIIKKNKDRGYTQREIFLCKFQNIKFFGHTGVLAIKDKPLLETACTLTRLSTIANSVDNLLFKHRKMKGIYTSIIHIYHNVYYHYLIESIPRFYGISKINEQKINLIVPWPAHKWQFDILKIFLDNRFKLITIKRNEVWELENFYFSSFFHVDCSAYFPKKISDFVRNKVFNYYGIETMNIKRRRRIFLSRAKIGHRIIRNSESFLKLVKCYGFEEIHPQDLSFKEQVKIINSAEIVIGMTGSAMSNILFGTNLKVLIIFPPDQIITHYLLMCKSLSFTYRQIIGHNLNIYHDCRVDLNMFEEILKILINI</sequence>
<dbReference type="EMBL" id="LAZR01060461">
    <property type="protein sequence ID" value="KKK65620.1"/>
    <property type="molecule type" value="Genomic_DNA"/>
</dbReference>
<dbReference type="GO" id="GO:0016757">
    <property type="term" value="F:glycosyltransferase activity"/>
    <property type="evidence" value="ECO:0007669"/>
    <property type="project" value="InterPro"/>
</dbReference>
<evidence type="ECO:0000313" key="2">
    <source>
        <dbReference type="EMBL" id="KKK65620.1"/>
    </source>
</evidence>
<reference evidence="2" key="1">
    <citation type="journal article" date="2015" name="Nature">
        <title>Complex archaea that bridge the gap between prokaryotes and eukaryotes.</title>
        <authorList>
            <person name="Spang A."/>
            <person name="Saw J.H."/>
            <person name="Jorgensen S.L."/>
            <person name="Zaremba-Niedzwiedzka K."/>
            <person name="Martijn J."/>
            <person name="Lind A.E."/>
            <person name="van Eijk R."/>
            <person name="Schleper C."/>
            <person name="Guy L."/>
            <person name="Ettema T.J."/>
        </authorList>
    </citation>
    <scope>NUCLEOTIDE SEQUENCE</scope>
</reference>
<dbReference type="InterPro" id="IPR049625">
    <property type="entry name" value="Glyco_transf_61_cat"/>
</dbReference>
<gene>
    <name evidence="2" type="ORF">LCGC14_2972310</name>
</gene>
<organism evidence="2">
    <name type="scientific">marine sediment metagenome</name>
    <dbReference type="NCBI Taxonomy" id="412755"/>
    <lineage>
        <taxon>unclassified sequences</taxon>
        <taxon>metagenomes</taxon>
        <taxon>ecological metagenomes</taxon>
    </lineage>
</organism>
<protein>
    <recommendedName>
        <fullName evidence="1">Glycosyltransferase 61 catalytic domain-containing protein</fullName>
    </recommendedName>
</protein>
<accession>A0A0F8XWI0</accession>
<proteinExistence type="predicted"/>
<evidence type="ECO:0000259" key="1">
    <source>
        <dbReference type="Pfam" id="PF04577"/>
    </source>
</evidence>
<name>A0A0F8XWI0_9ZZZZ</name>
<comment type="caution">
    <text evidence="2">The sequence shown here is derived from an EMBL/GenBank/DDBJ whole genome shotgun (WGS) entry which is preliminary data.</text>
</comment>